<evidence type="ECO:0000313" key="4">
    <source>
        <dbReference type="EMBL" id="AJE34163.1"/>
    </source>
</evidence>
<dbReference type="Gene3D" id="3.40.250.10">
    <property type="entry name" value="Rhodanese-like domain"/>
    <property type="match status" value="2"/>
</dbReference>
<dbReference type="KEGG" id="chm:B842_11580"/>
<name>A0A0B5DD54_9CORY</name>
<dbReference type="GO" id="GO:0004792">
    <property type="term" value="F:thiosulfate-cyanide sulfurtransferase activity"/>
    <property type="evidence" value="ECO:0007669"/>
    <property type="project" value="TreeGrafter"/>
</dbReference>
<evidence type="ECO:0000313" key="5">
    <source>
        <dbReference type="Proteomes" id="UP000031524"/>
    </source>
</evidence>
<reference evidence="4 5" key="1">
    <citation type="submission" date="2013-04" db="EMBL/GenBank/DDBJ databases">
        <title>Complete genome sequence of Corynebacterium humireducens DSM 45392(T), isolated from a wastewater-fed microbial fuel cell.</title>
        <authorList>
            <person name="Ruckert C."/>
            <person name="Albersmeier A."/>
            <person name="Kalinowski J."/>
        </authorList>
    </citation>
    <scope>NUCLEOTIDE SEQUENCE [LARGE SCALE GENOMIC DNA]</scope>
    <source>
        <strain evidence="5">MFC-5</strain>
    </source>
</reference>
<dbReference type="STRING" id="1223515.B842_11580"/>
<proteinExistence type="predicted"/>
<dbReference type="PANTHER" id="PTHR11364:SF27">
    <property type="entry name" value="SULFURTRANSFERASE"/>
    <property type="match status" value="1"/>
</dbReference>
<sequence>MNGDASTTVALILADGCASGVLSPAMGAVAYTRPREDGRLSVRQHLPSGHMSTFVSAESLRDDIWHGQPQTVLASYWAPGNGGGYKKYESEHMPTALFCDPPYALAGIPSSAEGRNPLPEPHHLQDWFGCWGLDEDSRVVVYDEGRGLMAARAWWILRWAGIADVQILDGGLRLWDQLGFPIVGGPGNFATAIGGRVRAGQLPVAEIDDVRDHIASGGVLVDTRDARRFAGQREFLDLKAGHIPGAVNIPVRDLLNEDWTVRAPEEIRERFAREGITSPERVIVYSGSGNHSALAIAAMEYAGLGCATHYVGGWSQWSADPGNPVQRGF</sequence>
<dbReference type="Pfam" id="PF00581">
    <property type="entry name" value="Rhodanese"/>
    <property type="match status" value="2"/>
</dbReference>
<evidence type="ECO:0000259" key="3">
    <source>
        <dbReference type="PROSITE" id="PS50206"/>
    </source>
</evidence>
<dbReference type="CDD" id="cd01448">
    <property type="entry name" value="TST_Repeat_1"/>
    <property type="match status" value="1"/>
</dbReference>
<dbReference type="EMBL" id="CP005286">
    <property type="protein sequence ID" value="AJE34163.1"/>
    <property type="molecule type" value="Genomic_DNA"/>
</dbReference>
<accession>A0A0B5DD54</accession>
<dbReference type="CDD" id="cd01449">
    <property type="entry name" value="TST_Repeat_2"/>
    <property type="match status" value="1"/>
</dbReference>
<keyword evidence="1" id="KW-0808">Transferase</keyword>
<dbReference type="InterPro" id="IPR045078">
    <property type="entry name" value="TST/MPST-like"/>
</dbReference>
<evidence type="ECO:0000256" key="2">
    <source>
        <dbReference type="ARBA" id="ARBA00022737"/>
    </source>
</evidence>
<dbReference type="PANTHER" id="PTHR11364">
    <property type="entry name" value="THIOSULFATE SULFERTANSFERASE"/>
    <property type="match status" value="1"/>
</dbReference>
<dbReference type="PROSITE" id="PS50206">
    <property type="entry name" value="RHODANESE_3"/>
    <property type="match status" value="2"/>
</dbReference>
<dbReference type="AlphaFoldDB" id="A0A0B5DD54"/>
<dbReference type="Proteomes" id="UP000031524">
    <property type="component" value="Chromosome"/>
</dbReference>
<dbReference type="HOGENOM" id="CLU_031618_0_1_11"/>
<dbReference type="InterPro" id="IPR001763">
    <property type="entry name" value="Rhodanese-like_dom"/>
</dbReference>
<gene>
    <name evidence="4" type="ORF">B842_11580</name>
</gene>
<keyword evidence="5" id="KW-1185">Reference proteome</keyword>
<dbReference type="InterPro" id="IPR036873">
    <property type="entry name" value="Rhodanese-like_dom_sf"/>
</dbReference>
<feature type="domain" description="Rhodanese" evidence="3">
    <location>
        <begin position="214"/>
        <end position="326"/>
    </location>
</feature>
<keyword evidence="2" id="KW-0677">Repeat</keyword>
<evidence type="ECO:0000256" key="1">
    <source>
        <dbReference type="ARBA" id="ARBA00022679"/>
    </source>
</evidence>
<dbReference type="SUPFAM" id="SSF52821">
    <property type="entry name" value="Rhodanese/Cell cycle control phosphatase"/>
    <property type="match status" value="2"/>
</dbReference>
<protein>
    <recommendedName>
        <fullName evidence="3">Rhodanese domain-containing protein</fullName>
    </recommendedName>
</protein>
<dbReference type="SMART" id="SM00450">
    <property type="entry name" value="RHOD"/>
    <property type="match status" value="2"/>
</dbReference>
<organism evidence="4 5">
    <name type="scientific">Corynebacterium humireducens NBRC 106098 = DSM 45392</name>
    <dbReference type="NCBI Taxonomy" id="1223515"/>
    <lineage>
        <taxon>Bacteria</taxon>
        <taxon>Bacillati</taxon>
        <taxon>Actinomycetota</taxon>
        <taxon>Actinomycetes</taxon>
        <taxon>Mycobacteriales</taxon>
        <taxon>Corynebacteriaceae</taxon>
        <taxon>Corynebacterium</taxon>
    </lineage>
</organism>
<feature type="domain" description="Rhodanese" evidence="3">
    <location>
        <begin position="90"/>
        <end position="184"/>
    </location>
</feature>